<dbReference type="InterPro" id="IPR027434">
    <property type="entry name" value="Homing_endonucl"/>
</dbReference>
<dbReference type="Pfam" id="PF03161">
    <property type="entry name" value="LAGLIDADG_2"/>
    <property type="match status" value="1"/>
</dbReference>
<dbReference type="Gene3D" id="3.10.28.10">
    <property type="entry name" value="Homing endonucleases"/>
    <property type="match status" value="2"/>
</dbReference>
<dbReference type="GO" id="GO:0004519">
    <property type="term" value="F:endonuclease activity"/>
    <property type="evidence" value="ECO:0007669"/>
    <property type="project" value="UniProtKB-KW"/>
</dbReference>
<dbReference type="AlphaFoldDB" id="A0A541AXL3"/>
<name>A0A541AXL3_9AGAM</name>
<keyword evidence="3" id="KW-0540">Nuclease</keyword>
<accession>A0A541AXL3</accession>
<dbReference type="EMBL" id="CM008263">
    <property type="protein sequence ID" value="TQF64803.1"/>
    <property type="molecule type" value="Genomic_DNA"/>
</dbReference>
<dbReference type="InParanoid" id="A0A541AXL3"/>
<comment type="caution">
    <text evidence="3">The sequence shown here is derived from an EMBL/GenBank/DDBJ whole genome shotgun (WGS) entry which is preliminary data.</text>
</comment>
<geneLocation type="mitochondrion" evidence="3"/>
<keyword evidence="3" id="KW-0378">Hydrolase</keyword>
<evidence type="ECO:0000259" key="2">
    <source>
        <dbReference type="Pfam" id="PF03161"/>
    </source>
</evidence>
<proteinExistence type="predicted"/>
<protein>
    <submittedName>
        <fullName evidence="3">LAGLIDADG homing endonuclease</fullName>
    </submittedName>
</protein>
<evidence type="ECO:0000313" key="4">
    <source>
        <dbReference type="Proteomes" id="UP000217199"/>
    </source>
</evidence>
<feature type="domain" description="Homing endonuclease LAGLIDADG" evidence="2">
    <location>
        <begin position="72"/>
        <end position="227"/>
    </location>
</feature>
<dbReference type="SUPFAM" id="SSF55608">
    <property type="entry name" value="Homing endonucleases"/>
    <property type="match status" value="1"/>
</dbReference>
<reference evidence="3 4" key="1">
    <citation type="journal article" date="2017" name="bioRxiv">
        <title>The Genomic Landscape Of Tree Rot In Phellinus noxius And Its Hymenochaetales Members.</title>
        <authorList>
            <person name="Chung C.-L."/>
            <person name="Lee J.T."/>
            <person name="Akiba M."/>
            <person name="Lee H.-H."/>
            <person name="Kuo T.-H."/>
            <person name="Liu D."/>
            <person name="Ke H.-M."/>
            <person name="Yokoi T."/>
            <person name="Roa M.B."/>
            <person name="Lu M.J."/>
            <person name="Chang Y.-Y."/>
            <person name="Ann P.-J."/>
            <person name="Tsai J.-N."/>
            <person name="Chen C.-Y."/>
            <person name="Tzean S.-S."/>
            <person name="Ota Y."/>
            <person name="Hattori T."/>
            <person name="Sahashi N."/>
            <person name="Liou R.-F."/>
            <person name="Kikuchi T."/>
            <person name="Tsai I.J."/>
        </authorList>
    </citation>
    <scope>NUCLEOTIDE SEQUENCE [LARGE SCALE GENOMIC DNA]</scope>
    <source>
        <strain evidence="3 4">FFPRI411160</strain>
    </source>
</reference>
<sequence length="277" mass="32211">MSFYEPLSVNTLSLFFPTFIASYSTKNEETQNNNNIGITLYNKSLGISSLINKSKLTNIERNLLGLTHRIESILIGLLLSDGWFQKRGHWNPRFGLKQSIINFPFLWSCFIEFAYLCSGYPYLGKYVLRGKLFYNISFQTRQLECFNIIYNLFYKSVKGRLVKQISPELFHYMNYIVLAYWIQGGGSKQKKGLEISTQGYTLKEVILLANILRIKFNLDPKIQLSRPDQSIYRNRSINLGPSLVAPNYKIYLNSVDLNKIRPLISPYFVPQFLYKIN</sequence>
<keyword evidence="3" id="KW-0255">Endonuclease</keyword>
<dbReference type="EMBL" id="NBII01000013">
    <property type="protein sequence ID" value="TQF64803.1"/>
    <property type="molecule type" value="Genomic_DNA"/>
</dbReference>
<keyword evidence="4" id="KW-1185">Reference proteome</keyword>
<gene>
    <name evidence="3" type="ORF">PNOK_m000083</name>
</gene>
<comment type="function">
    <text evidence="1">Mitochondrial DNA endonuclease involved in intron homing.</text>
</comment>
<dbReference type="Proteomes" id="UP000217199">
    <property type="component" value="Mitochondrion MT"/>
</dbReference>
<evidence type="ECO:0000256" key="1">
    <source>
        <dbReference type="ARBA" id="ARBA00002670"/>
    </source>
</evidence>
<dbReference type="STRING" id="2282107.A0A541AXL3"/>
<organism evidence="3 4">
    <name type="scientific">Pyrrhoderma noxium</name>
    <dbReference type="NCBI Taxonomy" id="2282107"/>
    <lineage>
        <taxon>Eukaryota</taxon>
        <taxon>Fungi</taxon>
        <taxon>Dikarya</taxon>
        <taxon>Basidiomycota</taxon>
        <taxon>Agaricomycotina</taxon>
        <taxon>Agaricomycetes</taxon>
        <taxon>Hymenochaetales</taxon>
        <taxon>Hymenochaetaceae</taxon>
        <taxon>Pyrrhoderma</taxon>
    </lineage>
</organism>
<evidence type="ECO:0000313" key="3">
    <source>
        <dbReference type="EMBL" id="TQF64803.1"/>
    </source>
</evidence>
<dbReference type="OrthoDB" id="3251721at2759"/>
<keyword evidence="3" id="KW-0496">Mitochondrion</keyword>
<dbReference type="InterPro" id="IPR004860">
    <property type="entry name" value="LAGLIDADG_dom"/>
</dbReference>